<protein>
    <submittedName>
        <fullName evidence="2">Acyl-CoA:6-aminopenicillanic-acid-acyltransferase</fullName>
    </submittedName>
</protein>
<dbReference type="PANTHER" id="PTHR34180">
    <property type="entry name" value="PEPTIDASE C45"/>
    <property type="match status" value="1"/>
</dbReference>
<accession>R5A1M9</accession>
<sequence length="380" mass="41760">MSCNDWTTLRSPANDAYKQDRIINCTGTHFEIGHTHGSEARSKILEGIRNYAALFEESVNLSWAAAKVYAARFLPALERHVPHLLEEMRGIAEGARVSLEDILALNARSEIGLTRPKQADPPDGCTAFARHVDEQQWLQQNWDWKANQIEQVVILRIQEPCGNSITTITEAGLVAKVGMNSQGVGVTLNALKTVQMNDTMLPIHVALRLVLESDSAEDAHKRLEVAGVASAAHFLLADGGSSMGLEVNPVRPFGRIEPTTDGNIFHTNHCVARNRPEALTEIPWLQDSPVRLDRIAKLVHDLQETSFETISKVFQDEQGLPNAINRDVDPETGTGICTIFTAIMNCTRKELRVTIGRPTAVLETYVFDCSASSPAGPVVV</sequence>
<dbReference type="STRING" id="1097556.R5A1M9"/>
<evidence type="ECO:0000259" key="1">
    <source>
        <dbReference type="Pfam" id="PF03417"/>
    </source>
</evidence>
<comment type="caution">
    <text evidence="2">The sequence shown here is derived from an EMBL/GenBank/DDBJ whole genome shotgun (WGS) entry which is preliminary data.</text>
</comment>
<dbReference type="Pfam" id="PF03417">
    <property type="entry name" value="AAT"/>
    <property type="match status" value="1"/>
</dbReference>
<dbReference type="eggNOG" id="ENOG502S05Z">
    <property type="taxonomic scope" value="Eukaryota"/>
</dbReference>
<dbReference type="Proteomes" id="UP000013776">
    <property type="component" value="Unassembled WGS sequence"/>
</dbReference>
<evidence type="ECO:0000313" key="3">
    <source>
        <dbReference type="Proteomes" id="UP000013776"/>
    </source>
</evidence>
<dbReference type="OrthoDB" id="189997at2759"/>
<proteinExistence type="predicted"/>
<gene>
    <name evidence="2" type="ORF">TAPDE_000992</name>
</gene>
<dbReference type="NCBIfam" id="NF040521">
    <property type="entry name" value="C45_proenzyme"/>
    <property type="match status" value="1"/>
</dbReference>
<evidence type="ECO:0000313" key="2">
    <source>
        <dbReference type="EMBL" id="CCX35417.1"/>
    </source>
</evidence>
<dbReference type="EMBL" id="CAHR02000032">
    <property type="protein sequence ID" value="CCX35417.1"/>
    <property type="molecule type" value="Genomic_DNA"/>
</dbReference>
<feature type="domain" description="Peptidase C45 hydrolase" evidence="1">
    <location>
        <begin position="134"/>
        <end position="358"/>
    </location>
</feature>
<dbReference type="PANTHER" id="PTHR34180:SF1">
    <property type="entry name" value="BETA-ALANYL-DOPAMINE_CARCININE HYDROLASE"/>
    <property type="match status" value="1"/>
</dbReference>
<reference evidence="2 3" key="1">
    <citation type="journal article" date="2013" name="MBio">
        <title>Genome sequencing of the plant pathogen Taphrina deformans, the causal agent of peach leaf curl.</title>
        <authorList>
            <person name="Cisse O.H."/>
            <person name="Almeida J.M.G.C.F."/>
            <person name="Fonseca A."/>
            <person name="Kumar A.A."/>
            <person name="Salojaervi J."/>
            <person name="Overmyer K."/>
            <person name="Hauser P.M."/>
            <person name="Pagni M."/>
        </authorList>
    </citation>
    <scope>NUCLEOTIDE SEQUENCE [LARGE SCALE GENOMIC DNA]</scope>
    <source>
        <strain evidence="3">PYCC 5710 / ATCC 11124 / CBS 356.35 / IMI 108563 / JCM 9778 / NBRC 8474</strain>
    </source>
</reference>
<keyword evidence="3" id="KW-1185">Reference proteome</keyword>
<dbReference type="Gene3D" id="1.10.10.2120">
    <property type="match status" value="1"/>
</dbReference>
<name>R5A1M9_TAPDE</name>
<dbReference type="InterPro" id="IPR047794">
    <property type="entry name" value="C45_proenzyme-like"/>
</dbReference>
<dbReference type="Gene3D" id="3.60.60.10">
    <property type="entry name" value="Penicillin V Acylase, Chain A"/>
    <property type="match status" value="1"/>
</dbReference>
<dbReference type="AlphaFoldDB" id="R5A1M9"/>
<dbReference type="InterPro" id="IPR005079">
    <property type="entry name" value="Peptidase_C45_hydrolase"/>
</dbReference>
<organism evidence="2 3">
    <name type="scientific">Taphrina deformans (strain PYCC 5710 / ATCC 11124 / CBS 356.35 / IMI 108563 / JCM 9778 / NBRC 8474)</name>
    <name type="common">Peach leaf curl fungus</name>
    <name type="synonym">Lalaria deformans</name>
    <dbReference type="NCBI Taxonomy" id="1097556"/>
    <lineage>
        <taxon>Eukaryota</taxon>
        <taxon>Fungi</taxon>
        <taxon>Dikarya</taxon>
        <taxon>Ascomycota</taxon>
        <taxon>Taphrinomycotina</taxon>
        <taxon>Taphrinomycetes</taxon>
        <taxon>Taphrinales</taxon>
        <taxon>Taphrinaceae</taxon>
        <taxon>Taphrina</taxon>
    </lineage>
</organism>
<dbReference type="InterPro" id="IPR047801">
    <property type="entry name" value="Peptidase_C45"/>
</dbReference>